<dbReference type="AlphaFoldDB" id="A0A178ZLL7"/>
<accession>A0A178ZLL7</accession>
<dbReference type="GeneID" id="30009466"/>
<keyword evidence="2" id="KW-1185">Reference proteome</keyword>
<name>A0A178ZLL7_9EURO</name>
<proteinExistence type="predicted"/>
<protein>
    <submittedName>
        <fullName evidence="1">Uncharacterized protein</fullName>
    </submittedName>
</protein>
<comment type="caution">
    <text evidence="1">The sequence shown here is derived from an EMBL/GenBank/DDBJ whole genome shotgun (WGS) entry which is preliminary data.</text>
</comment>
<evidence type="ECO:0000313" key="2">
    <source>
        <dbReference type="Proteomes" id="UP000078343"/>
    </source>
</evidence>
<gene>
    <name evidence="1" type="ORF">AYL99_05298</name>
</gene>
<dbReference type="Proteomes" id="UP000078343">
    <property type="component" value="Unassembled WGS sequence"/>
</dbReference>
<dbReference type="EMBL" id="LVYI01000004">
    <property type="protein sequence ID" value="OAP60296.1"/>
    <property type="molecule type" value="Genomic_DNA"/>
</dbReference>
<organism evidence="1 2">
    <name type="scientific">Fonsecaea erecta</name>
    <dbReference type="NCBI Taxonomy" id="1367422"/>
    <lineage>
        <taxon>Eukaryota</taxon>
        <taxon>Fungi</taxon>
        <taxon>Dikarya</taxon>
        <taxon>Ascomycota</taxon>
        <taxon>Pezizomycotina</taxon>
        <taxon>Eurotiomycetes</taxon>
        <taxon>Chaetothyriomycetidae</taxon>
        <taxon>Chaetothyriales</taxon>
        <taxon>Herpotrichiellaceae</taxon>
        <taxon>Fonsecaea</taxon>
    </lineage>
</organism>
<reference evidence="1 2" key="1">
    <citation type="submission" date="2016-04" db="EMBL/GenBank/DDBJ databases">
        <title>Draft genome of Fonsecaea erecta CBS 125763.</title>
        <authorList>
            <person name="Weiss V.A."/>
            <person name="Vicente V.A."/>
            <person name="Raittz R.T."/>
            <person name="Moreno L.F."/>
            <person name="De Souza E.M."/>
            <person name="Pedrosa F.O."/>
            <person name="Steffens M.B."/>
            <person name="Faoro H."/>
            <person name="Tadra-Sfeir M.Z."/>
            <person name="Najafzadeh M.J."/>
            <person name="Felipe M.S."/>
            <person name="Teixeira M."/>
            <person name="Sun J."/>
            <person name="Xi L."/>
            <person name="Gomes R."/>
            <person name="De Azevedo C.M."/>
            <person name="Salgado C.G."/>
            <person name="Da Silva M.B."/>
            <person name="Nascimento M.F."/>
            <person name="Queiroz-Telles F."/>
            <person name="Attili D.S."/>
            <person name="Gorbushina A."/>
        </authorList>
    </citation>
    <scope>NUCLEOTIDE SEQUENCE [LARGE SCALE GENOMIC DNA]</scope>
    <source>
        <strain evidence="1 2">CBS 125763</strain>
    </source>
</reference>
<dbReference type="RefSeq" id="XP_018693663.1">
    <property type="nucleotide sequence ID" value="XM_018836810.1"/>
</dbReference>
<sequence>MAHKGRLSAKQAIVLSYEPLLHFSSFAPGLARASKDLSLRPTLHTWLTALRREFMLGSITGGGHREVNQSKTEIFGSCTWQNYSALATQDYKFSFGKFQESGTPLLMHGQRKLPLSLIKKNFRKSWALLVSNPVASLLLEGWTVASWTPDPPTSVSKRS</sequence>
<evidence type="ECO:0000313" key="1">
    <source>
        <dbReference type="EMBL" id="OAP60296.1"/>
    </source>
</evidence>